<name>B7FUF7_PHATC</name>
<keyword evidence="4 7" id="KW-1133">Transmembrane helix</keyword>
<keyword evidence="3" id="KW-0735">Signal-anchor</keyword>
<dbReference type="eggNOG" id="KOG3765">
    <property type="taxonomic scope" value="Eukaryota"/>
</dbReference>
<dbReference type="GO" id="GO:0015020">
    <property type="term" value="F:glucuronosyltransferase activity"/>
    <property type="evidence" value="ECO:0007669"/>
    <property type="project" value="TreeGrafter"/>
</dbReference>
<evidence type="ECO:0000256" key="7">
    <source>
        <dbReference type="SAM" id="Phobius"/>
    </source>
</evidence>
<proteinExistence type="predicted"/>
<reference evidence="9" key="2">
    <citation type="submission" date="2008-08" db="EMBL/GenBank/DDBJ databases">
        <authorList>
            <consortium name="Diatom Consortium"/>
            <person name="Grigoriev I."/>
            <person name="Grimwood J."/>
            <person name="Kuo A."/>
            <person name="Otillar R.P."/>
            <person name="Salamov A."/>
            <person name="Detter J.C."/>
            <person name="Lindquist E."/>
            <person name="Shapiro H."/>
            <person name="Lucas S."/>
            <person name="Glavina del Rio T."/>
            <person name="Pitluck S."/>
            <person name="Rokhsar D."/>
            <person name="Bowler C."/>
        </authorList>
    </citation>
    <scope>GENOME REANNOTATION</scope>
    <source>
        <strain evidence="9">CCAP 1055/1</strain>
    </source>
</reference>
<dbReference type="PANTHER" id="PTHR12270:SF52">
    <property type="entry name" value="GLYCOSYLTRANSFERASE-LIKE PROTEIN GNT13-RELATED"/>
    <property type="match status" value="1"/>
</dbReference>
<evidence type="ECO:0000313" key="9">
    <source>
        <dbReference type="Proteomes" id="UP000000759"/>
    </source>
</evidence>
<dbReference type="OMA" id="WIVHMNH"/>
<dbReference type="PaxDb" id="2850-Phatr44537"/>
<comment type="subcellular location">
    <subcellularLocation>
        <location evidence="1">Membrane</location>
        <topology evidence="1">Single-pass type II membrane protein</topology>
    </subcellularLocation>
</comment>
<dbReference type="Pfam" id="PF13896">
    <property type="entry name" value="Glyco_transf_49"/>
    <property type="match status" value="1"/>
</dbReference>
<dbReference type="PANTHER" id="PTHR12270">
    <property type="entry name" value="GLYCOSYLTRANSFERASE-RELATED"/>
    <property type="match status" value="1"/>
</dbReference>
<dbReference type="EMBL" id="CM000607">
    <property type="protein sequence ID" value="EEC49979.1"/>
    <property type="molecule type" value="Genomic_DNA"/>
</dbReference>
<evidence type="ECO:0000256" key="3">
    <source>
        <dbReference type="ARBA" id="ARBA00022968"/>
    </source>
</evidence>
<keyword evidence="5 7" id="KW-0472">Membrane</keyword>
<dbReference type="GO" id="GO:0035269">
    <property type="term" value="P:protein O-linked glycosylation via mannose"/>
    <property type="evidence" value="ECO:0007669"/>
    <property type="project" value="TreeGrafter"/>
</dbReference>
<evidence type="ECO:0000313" key="8">
    <source>
        <dbReference type="EMBL" id="EEC49979.1"/>
    </source>
</evidence>
<evidence type="ECO:0000256" key="2">
    <source>
        <dbReference type="ARBA" id="ARBA00022692"/>
    </source>
</evidence>
<gene>
    <name evidence="8" type="ORF">PHATRDRAFT_44537</name>
</gene>
<keyword evidence="2 7" id="KW-0812">Transmembrane</keyword>
<dbReference type="RefSeq" id="XP_002178314.1">
    <property type="nucleotide sequence ID" value="XM_002178278.1"/>
</dbReference>
<keyword evidence="6" id="KW-0325">Glycoprotein</keyword>
<sequence length="402" mass="45592">MILSIRLVLRCWWIGAIGLLAINLYTFNSRNLSQALPPKRLGSEVVSQEIPVHGVGASLETSLRNGNGSDYDQYNFKIHTLSSPSCSPLEEKDVDFTLVTQLSPSRLAIMEQHCERWGNHPISLAIGTTEDIENIEKTLSEFGCQKNLVTVSFVSDFNSEGEYPVNRLRNLAMSRVQTSHAFVIDADFVLSTNLYQMLRLHRAMLATDHLHTLVVPAFELQAVCNEQNENCTAKHLAMLPDTKNELVKQYWTAKDHVGPNPSVTQFREQAAFHAHASTRYEDWMTQPAEKLLPIECVTSDSYEPYLVVRPCQFLAPFQEAFVGYGQNKLTWFQQVRRMGYKFFQIGEGFVIHFPHARSVASVQFRQNGKKNPFGVGVKETASAFKQWMKEHIPDSTQIPYCS</sequence>
<dbReference type="GO" id="GO:0016020">
    <property type="term" value="C:membrane"/>
    <property type="evidence" value="ECO:0007669"/>
    <property type="project" value="UniProtKB-SubCell"/>
</dbReference>
<accession>B7FUF7</accession>
<dbReference type="KEGG" id="pti:PHATRDRAFT_44537"/>
<reference evidence="8 9" key="1">
    <citation type="journal article" date="2008" name="Nature">
        <title>The Phaeodactylum genome reveals the evolutionary history of diatom genomes.</title>
        <authorList>
            <person name="Bowler C."/>
            <person name="Allen A.E."/>
            <person name="Badger J.H."/>
            <person name="Grimwood J."/>
            <person name="Jabbari K."/>
            <person name="Kuo A."/>
            <person name="Maheswari U."/>
            <person name="Martens C."/>
            <person name="Maumus F."/>
            <person name="Otillar R.P."/>
            <person name="Rayko E."/>
            <person name="Salamov A."/>
            <person name="Vandepoele K."/>
            <person name="Beszteri B."/>
            <person name="Gruber A."/>
            <person name="Heijde M."/>
            <person name="Katinka M."/>
            <person name="Mock T."/>
            <person name="Valentin K."/>
            <person name="Verret F."/>
            <person name="Berges J.A."/>
            <person name="Brownlee C."/>
            <person name="Cadoret J.P."/>
            <person name="Chiovitti A."/>
            <person name="Choi C.J."/>
            <person name="Coesel S."/>
            <person name="De Martino A."/>
            <person name="Detter J.C."/>
            <person name="Durkin C."/>
            <person name="Falciatore A."/>
            <person name="Fournet J."/>
            <person name="Haruta M."/>
            <person name="Huysman M.J."/>
            <person name="Jenkins B.D."/>
            <person name="Jiroutova K."/>
            <person name="Jorgensen R.E."/>
            <person name="Joubert Y."/>
            <person name="Kaplan A."/>
            <person name="Kroger N."/>
            <person name="Kroth P.G."/>
            <person name="La Roche J."/>
            <person name="Lindquist E."/>
            <person name="Lommer M."/>
            <person name="Martin-Jezequel V."/>
            <person name="Lopez P.J."/>
            <person name="Lucas S."/>
            <person name="Mangogna M."/>
            <person name="McGinnis K."/>
            <person name="Medlin L.K."/>
            <person name="Montsant A."/>
            <person name="Oudot-Le Secq M.P."/>
            <person name="Napoli C."/>
            <person name="Obornik M."/>
            <person name="Parker M.S."/>
            <person name="Petit J.L."/>
            <person name="Porcel B.M."/>
            <person name="Poulsen N."/>
            <person name="Robison M."/>
            <person name="Rychlewski L."/>
            <person name="Rynearson T.A."/>
            <person name="Schmutz J."/>
            <person name="Shapiro H."/>
            <person name="Siaut M."/>
            <person name="Stanley M."/>
            <person name="Sussman M.R."/>
            <person name="Taylor A.R."/>
            <person name="Vardi A."/>
            <person name="von Dassow P."/>
            <person name="Vyverman W."/>
            <person name="Willis A."/>
            <person name="Wyrwicz L.S."/>
            <person name="Rokhsar D.S."/>
            <person name="Weissenbach J."/>
            <person name="Armbrust E.V."/>
            <person name="Green B.R."/>
            <person name="Van de Peer Y."/>
            <person name="Grigoriev I.V."/>
        </authorList>
    </citation>
    <scope>NUCLEOTIDE SEQUENCE [LARGE SCALE GENOMIC DNA]</scope>
    <source>
        <strain evidence="8 9">CCAP 1055/1</strain>
    </source>
</reference>
<dbReference type="Proteomes" id="UP000000759">
    <property type="component" value="Chromosome 4"/>
</dbReference>
<evidence type="ECO:0000256" key="4">
    <source>
        <dbReference type="ARBA" id="ARBA00022989"/>
    </source>
</evidence>
<keyword evidence="9" id="KW-1185">Reference proteome</keyword>
<dbReference type="AlphaFoldDB" id="B7FUF7"/>
<dbReference type="GeneID" id="7197789"/>
<dbReference type="GO" id="GO:0042285">
    <property type="term" value="F:xylosyltransferase activity"/>
    <property type="evidence" value="ECO:0007669"/>
    <property type="project" value="TreeGrafter"/>
</dbReference>
<evidence type="ECO:0000256" key="1">
    <source>
        <dbReference type="ARBA" id="ARBA00004606"/>
    </source>
</evidence>
<dbReference type="InterPro" id="IPR051292">
    <property type="entry name" value="Xyl/GlcA_transferase"/>
</dbReference>
<organism evidence="8 9">
    <name type="scientific">Phaeodactylum tricornutum (strain CCAP 1055/1)</name>
    <dbReference type="NCBI Taxonomy" id="556484"/>
    <lineage>
        <taxon>Eukaryota</taxon>
        <taxon>Sar</taxon>
        <taxon>Stramenopiles</taxon>
        <taxon>Ochrophyta</taxon>
        <taxon>Bacillariophyta</taxon>
        <taxon>Bacillariophyceae</taxon>
        <taxon>Bacillariophycidae</taxon>
        <taxon>Naviculales</taxon>
        <taxon>Phaeodactylaceae</taxon>
        <taxon>Phaeodactylum</taxon>
    </lineage>
</organism>
<dbReference type="OrthoDB" id="40401at2759"/>
<dbReference type="InParanoid" id="B7FUF7"/>
<dbReference type="HOGENOM" id="CLU_666423_0_0_1"/>
<evidence type="ECO:0000256" key="5">
    <source>
        <dbReference type="ARBA" id="ARBA00023136"/>
    </source>
</evidence>
<protein>
    <submittedName>
        <fullName evidence="8">Uncharacterized protein</fullName>
    </submittedName>
</protein>
<evidence type="ECO:0000256" key="6">
    <source>
        <dbReference type="ARBA" id="ARBA00023180"/>
    </source>
</evidence>
<feature type="transmembrane region" description="Helical" evidence="7">
    <location>
        <begin position="7"/>
        <end position="27"/>
    </location>
</feature>